<keyword evidence="2" id="KW-0812">Transmembrane</keyword>
<keyword evidence="2" id="KW-1133">Transmembrane helix</keyword>
<accession>A0A248LHY9</accession>
<dbReference type="SUPFAM" id="SSF52540">
    <property type="entry name" value="P-loop containing nucleoside triphosphate hydrolases"/>
    <property type="match status" value="1"/>
</dbReference>
<protein>
    <submittedName>
        <fullName evidence="3">Chain length determinant protein</fullName>
    </submittedName>
</protein>
<feature type="coiled-coil region" evidence="1">
    <location>
        <begin position="282"/>
        <end position="401"/>
    </location>
</feature>
<keyword evidence="2" id="KW-0472">Membrane</keyword>
<dbReference type="Proteomes" id="UP000197424">
    <property type="component" value="Chromosome"/>
</dbReference>
<evidence type="ECO:0000313" key="4">
    <source>
        <dbReference type="Proteomes" id="UP000197424"/>
    </source>
</evidence>
<proteinExistence type="predicted"/>
<keyword evidence="1" id="KW-0175">Coiled coil</keyword>
<name>A0A248LHY9_9NEIS</name>
<dbReference type="InterPro" id="IPR027417">
    <property type="entry name" value="P-loop_NTPase"/>
</dbReference>
<dbReference type="Gene3D" id="3.40.50.300">
    <property type="entry name" value="P-loop containing nucleotide triphosphate hydrolases"/>
    <property type="match status" value="1"/>
</dbReference>
<evidence type="ECO:0000313" key="3">
    <source>
        <dbReference type="EMBL" id="ASJ24101.1"/>
    </source>
</evidence>
<feature type="transmembrane region" description="Helical" evidence="2">
    <location>
        <begin position="32"/>
        <end position="52"/>
    </location>
</feature>
<dbReference type="EMBL" id="CP022115">
    <property type="protein sequence ID" value="ASJ24101.1"/>
    <property type="molecule type" value="Genomic_DNA"/>
</dbReference>
<dbReference type="InterPro" id="IPR050445">
    <property type="entry name" value="Bact_polysacc_biosynth/exp"/>
</dbReference>
<evidence type="ECO:0000256" key="2">
    <source>
        <dbReference type="SAM" id="Phobius"/>
    </source>
</evidence>
<dbReference type="AlphaFoldDB" id="A0A248LHY9"/>
<reference evidence="4" key="1">
    <citation type="submission" date="2017-06" db="EMBL/GenBank/DDBJ databases">
        <title>Whole genome sequence of Laribacter hongkongensis LHGZ1.</title>
        <authorList>
            <person name="Chen D."/>
            <person name="Wu H."/>
            <person name="Chen J."/>
        </authorList>
    </citation>
    <scope>NUCLEOTIDE SEQUENCE [LARGE SCALE GENOMIC DNA]</scope>
    <source>
        <strain evidence="4">LHGZ1</strain>
    </source>
</reference>
<dbReference type="PANTHER" id="PTHR32309:SF31">
    <property type="entry name" value="CAPSULAR EXOPOLYSACCHARIDE FAMILY"/>
    <property type="match status" value="1"/>
</dbReference>
<dbReference type="PANTHER" id="PTHR32309">
    <property type="entry name" value="TYROSINE-PROTEIN KINASE"/>
    <property type="match status" value="1"/>
</dbReference>
<gene>
    <name evidence="3" type="ORF">LHGZ1_1270</name>
</gene>
<feature type="coiled-coil region" evidence="1">
    <location>
        <begin position="230"/>
        <end position="257"/>
    </location>
</feature>
<sequence length="742" mass="83643">MSLLHDRHEMEIQSLPGIGIKPLLSFQRHARAGLIAGLLVLMLGLPLVWIFGQSSYTAEAVFQVSPNYMKTLQSDKEVEFQSNSQYREFVNQLSSTVTRFDVLKRALALLKAKGVNLQPAGLNERKYIEQLQKKIYVRPVADTYMVRIGIESTNKAHLDQLVNAVMSAFLQTTRSEQIYGSAERLDTLGNSADRLRSQIASLETGRLALADKLGLTTFSEHTENPYDALLVQTREKYQQAEIERWRAEAALQAFNERGEIPTDMGRSLLEMRLQDNGLQALRNEVTKRTEQLNQSIAGLEDKHPARGPALAEIRELAQRLQARENEFDQHVRENYLHRLQATLNQKTRLTQELEQSLARLEGQAGTFAQQFQQAMSLTRQIAEQNERLKQVQDRLDYIDTERNAIGFVRLVTPALPPDLPMGIGKTKLLLALLAASFTSMVAVPVVLDMLGRRIRSVNDAEKLLGIPAAGWQIRQEDLPTRLYAEEQTRRFASALIRNKARSQRNVFAFTSVTAGNGTTTVILDTARALQHLGASVLLVEANTFSPFAGFSSFSPGLLDYLAGRAGLEALPHAYMQQDTSLQVIGAGPDHGTGLQRLDRLQTAMQYWSTTCDYVLVDLPPILLSADAEILTEQLGQVFLVVEADHAGRGEVTRAKRLLQKLDPEAVGLFVNDVTLFRGSGYMGEIIAATLTHGRMRRFASARYWQLQWHMLRAVWALKRPRRQAVRDWIRQRRTMRQQRKKP</sequence>
<evidence type="ECO:0000256" key="1">
    <source>
        <dbReference type="SAM" id="Coils"/>
    </source>
</evidence>
<organism evidence="3 4">
    <name type="scientific">Laribacter hongkongensis</name>
    <dbReference type="NCBI Taxonomy" id="168471"/>
    <lineage>
        <taxon>Bacteria</taxon>
        <taxon>Pseudomonadati</taxon>
        <taxon>Pseudomonadota</taxon>
        <taxon>Betaproteobacteria</taxon>
        <taxon>Neisseriales</taxon>
        <taxon>Aquaspirillaceae</taxon>
        <taxon>Laribacter</taxon>
    </lineage>
</organism>